<feature type="chain" id="PRO_5039554590" evidence="2">
    <location>
        <begin position="22"/>
        <end position="244"/>
    </location>
</feature>
<keyword evidence="4" id="KW-1185">Reference proteome</keyword>
<accession>A0A4Y8X3Y9</accession>
<evidence type="ECO:0000256" key="1">
    <source>
        <dbReference type="SAM" id="MobiDB-lite"/>
    </source>
</evidence>
<dbReference type="PROSITE" id="PS51257">
    <property type="entry name" value="PROKAR_LIPOPROTEIN"/>
    <property type="match status" value="1"/>
</dbReference>
<organism evidence="3 4">
    <name type="scientific">Micrococcus flavus</name>
    <dbReference type="NCBI Taxonomy" id="384602"/>
    <lineage>
        <taxon>Bacteria</taxon>
        <taxon>Bacillati</taxon>
        <taxon>Actinomycetota</taxon>
        <taxon>Actinomycetes</taxon>
        <taxon>Micrococcales</taxon>
        <taxon>Micrococcaceae</taxon>
        <taxon>Micrococcus</taxon>
    </lineage>
</organism>
<dbReference type="Gene3D" id="1.20.1260.10">
    <property type="match status" value="1"/>
</dbReference>
<dbReference type="EMBL" id="JACHMC010000001">
    <property type="protein sequence ID" value="MBB4881916.1"/>
    <property type="molecule type" value="Genomic_DNA"/>
</dbReference>
<keyword evidence="2" id="KW-0732">Signal</keyword>
<sequence length="244" mass="25280">MHRTPLALTGLTLAAALTVTGCGTTDTDDTPAARADAAASSAGTEPSTAAPTTDPTTTGSAPTGGARDGSASSAAPSEASSTAAAEAISEEHGLADVMFAQMMVPHHEQALEMSRIVLDKEGVPEDVRALAQRIEAAQAPEITRMQDMLAAWGVTDAQHMDHSGHGGMAGMLTEEQLQDLRDADGPEAARLFLEGMVEHHRGAVDMAQTELEDGENPQARALAEDVIAAQEEEIAQMEDMLAGL</sequence>
<comment type="caution">
    <text evidence="3">The sequence shown here is derived from an EMBL/GenBank/DDBJ whole genome shotgun (WGS) entry which is preliminary data.</text>
</comment>
<dbReference type="InterPro" id="IPR005183">
    <property type="entry name" value="DUF305_CopM-like"/>
</dbReference>
<evidence type="ECO:0000313" key="3">
    <source>
        <dbReference type="EMBL" id="MBB4881916.1"/>
    </source>
</evidence>
<reference evidence="3 4" key="1">
    <citation type="submission" date="2020-08" db="EMBL/GenBank/DDBJ databases">
        <title>Sequencing the genomes of 1000 actinobacteria strains.</title>
        <authorList>
            <person name="Klenk H.-P."/>
        </authorList>
    </citation>
    <scope>NUCLEOTIDE SEQUENCE [LARGE SCALE GENOMIC DNA]</scope>
    <source>
        <strain evidence="3 4">DSM 19079</strain>
    </source>
</reference>
<protein>
    <submittedName>
        <fullName evidence="3">Uncharacterized protein (DUF305 family)</fullName>
    </submittedName>
</protein>
<dbReference type="RefSeq" id="WP_135029271.1">
    <property type="nucleotide sequence ID" value="NZ_BMLA01000003.1"/>
</dbReference>
<evidence type="ECO:0000256" key="2">
    <source>
        <dbReference type="SAM" id="SignalP"/>
    </source>
</evidence>
<dbReference type="OrthoDB" id="26872at2"/>
<dbReference type="PANTHER" id="PTHR36933">
    <property type="entry name" value="SLL0788 PROTEIN"/>
    <property type="match status" value="1"/>
</dbReference>
<proteinExistence type="predicted"/>
<dbReference type="AlphaFoldDB" id="A0A4Y8X3Y9"/>
<dbReference type="Proteomes" id="UP000560081">
    <property type="component" value="Unassembled WGS sequence"/>
</dbReference>
<gene>
    <name evidence="3" type="ORF">BJ976_000267</name>
</gene>
<dbReference type="PANTHER" id="PTHR36933:SF1">
    <property type="entry name" value="SLL0788 PROTEIN"/>
    <property type="match status" value="1"/>
</dbReference>
<feature type="region of interest" description="Disordered" evidence="1">
    <location>
        <begin position="25"/>
        <end position="86"/>
    </location>
</feature>
<name>A0A4Y8X3Y9_9MICC</name>
<evidence type="ECO:0000313" key="4">
    <source>
        <dbReference type="Proteomes" id="UP000560081"/>
    </source>
</evidence>
<dbReference type="InterPro" id="IPR012347">
    <property type="entry name" value="Ferritin-like"/>
</dbReference>
<dbReference type="Pfam" id="PF03713">
    <property type="entry name" value="DUF305"/>
    <property type="match status" value="1"/>
</dbReference>
<feature type="signal peptide" evidence="2">
    <location>
        <begin position="1"/>
        <end position="21"/>
    </location>
</feature>